<dbReference type="Proteomes" id="UP001177003">
    <property type="component" value="Chromosome 7"/>
</dbReference>
<keyword evidence="2" id="KW-1185">Reference proteome</keyword>
<dbReference type="EMBL" id="OX465083">
    <property type="protein sequence ID" value="CAI9292436.1"/>
    <property type="molecule type" value="Genomic_DNA"/>
</dbReference>
<organism evidence="1 2">
    <name type="scientific">Lactuca saligna</name>
    <name type="common">Willowleaf lettuce</name>
    <dbReference type="NCBI Taxonomy" id="75948"/>
    <lineage>
        <taxon>Eukaryota</taxon>
        <taxon>Viridiplantae</taxon>
        <taxon>Streptophyta</taxon>
        <taxon>Embryophyta</taxon>
        <taxon>Tracheophyta</taxon>
        <taxon>Spermatophyta</taxon>
        <taxon>Magnoliopsida</taxon>
        <taxon>eudicotyledons</taxon>
        <taxon>Gunneridae</taxon>
        <taxon>Pentapetalae</taxon>
        <taxon>asterids</taxon>
        <taxon>campanulids</taxon>
        <taxon>Asterales</taxon>
        <taxon>Asteraceae</taxon>
        <taxon>Cichorioideae</taxon>
        <taxon>Cichorieae</taxon>
        <taxon>Lactucinae</taxon>
        <taxon>Lactuca</taxon>
    </lineage>
</organism>
<evidence type="ECO:0000313" key="1">
    <source>
        <dbReference type="EMBL" id="CAI9292436.1"/>
    </source>
</evidence>
<name>A0AA36EDH6_LACSI</name>
<gene>
    <name evidence="1" type="ORF">LSALG_LOCUS31509</name>
</gene>
<proteinExistence type="predicted"/>
<protein>
    <submittedName>
        <fullName evidence="1">Uncharacterized protein</fullName>
    </submittedName>
</protein>
<reference evidence="1" key="1">
    <citation type="submission" date="2023-04" db="EMBL/GenBank/DDBJ databases">
        <authorList>
            <person name="Vijverberg K."/>
            <person name="Xiong W."/>
            <person name="Schranz E."/>
        </authorList>
    </citation>
    <scope>NUCLEOTIDE SEQUENCE</scope>
</reference>
<accession>A0AA36EDH6</accession>
<sequence>MSVNRMDEKQRVCGIQIKKGLLGRRSSVETIVLLELETWKWKKLRFRLSTIAPILQRSTFLIWQTQRGGKGKRILDHVSYLLPYYDFQLPYTSRKPTHSYTLRQTHELKQSHIFMLAKFSSLFLLHDLSMNM</sequence>
<dbReference type="AlphaFoldDB" id="A0AA36EDH6"/>
<evidence type="ECO:0000313" key="2">
    <source>
        <dbReference type="Proteomes" id="UP001177003"/>
    </source>
</evidence>